<dbReference type="PANTHER" id="PTHR43081">
    <property type="entry name" value="ADENYLATE CYCLASE, TERMINAL-DIFFERENTIATION SPECIFIC-RELATED"/>
    <property type="match status" value="1"/>
</dbReference>
<keyword evidence="1" id="KW-0812">Transmembrane</keyword>
<dbReference type="InterPro" id="IPR007890">
    <property type="entry name" value="CHASE2"/>
</dbReference>
<dbReference type="SMART" id="SM00044">
    <property type="entry name" value="CYCc"/>
    <property type="match status" value="1"/>
</dbReference>
<keyword evidence="4" id="KW-1185">Reference proteome</keyword>
<keyword evidence="1" id="KW-0472">Membrane</keyword>
<name>A0A7X3LUV5_9HYPH</name>
<dbReference type="PANTHER" id="PTHR43081:SF20">
    <property type="entry name" value="TWO-COMPONENT RESPONSE REGULATOR"/>
    <property type="match status" value="1"/>
</dbReference>
<dbReference type="Pfam" id="PF00211">
    <property type="entry name" value="Guanylate_cyc"/>
    <property type="match status" value="1"/>
</dbReference>
<dbReference type="InterPro" id="IPR001054">
    <property type="entry name" value="A/G_cyclase"/>
</dbReference>
<dbReference type="GO" id="GO:0006171">
    <property type="term" value="P:cAMP biosynthetic process"/>
    <property type="evidence" value="ECO:0007669"/>
    <property type="project" value="TreeGrafter"/>
</dbReference>
<dbReference type="Pfam" id="PF05226">
    <property type="entry name" value="CHASE2"/>
    <property type="match status" value="1"/>
</dbReference>
<feature type="transmembrane region" description="Helical" evidence="1">
    <location>
        <begin position="342"/>
        <end position="361"/>
    </location>
</feature>
<dbReference type="SMART" id="SM01080">
    <property type="entry name" value="CHASE2"/>
    <property type="match status" value="1"/>
</dbReference>
<dbReference type="SUPFAM" id="SSF55073">
    <property type="entry name" value="Nucleotide cyclase"/>
    <property type="match status" value="1"/>
</dbReference>
<gene>
    <name evidence="3" type="ORF">GR183_11510</name>
</gene>
<dbReference type="Proteomes" id="UP000433101">
    <property type="component" value="Unassembled WGS sequence"/>
</dbReference>
<proteinExistence type="predicted"/>
<reference evidence="3 4" key="1">
    <citation type="submission" date="2019-12" db="EMBL/GenBank/DDBJ databases">
        <authorList>
            <person name="Li M."/>
        </authorList>
    </citation>
    <scope>NUCLEOTIDE SEQUENCE [LARGE SCALE GENOMIC DNA]</scope>
    <source>
        <strain evidence="3 4">GBMRC 2046</strain>
    </source>
</reference>
<sequence>MRNSRKSPGRLTLLSLVPVLIAALLIAWWYPGGAGSALSGVEGRLLDLRYHIRGPLPPGQDVVIVAIDDATIDRLNRFPIPREAIARAVDAVSRAGAGAIAVDLLLLQPGEGSAAQGDAALASALERAGAALLAMTGMWGEGGGGNPLADVDAPARQALSRSAFDVVVSGGGQDMALPSRLLLPLDEFFANARLGHVNIAGESDGALRRMPLALDVGDDLVLPALPLAAARAYAGLGRGEMRYERPGEVFFGERRVATDRFGALAVNFRGPAGTVPAHSLIDVIENKVPAEAFEGKLVFIGATGLGTGDTFATPFSEALPGVEVLASVAGNILTGAELRRDGLARALDLFFAVLGAALAFVAANRANLAAASVATLAVWSAAAALIQFAFTLGNIWIDATTVFLALAVSTFGTFFARIFLQKRISNRLVFERDNLARYHSPFLAESLARAEKPSFDDRAQAAAVVFVDVAGFTSLSEALGPAGTVGFLRRIHRVFEACALDCGGVIEQFMGDGAMIVFGLPEPGPADSVAALKCARELLDGLQGFNAAGEGEEPLPVRIRVSVHFGDVVAAVLGGSTQGHATVAGDTVNVSSRLQEIAKEHTAALIVSDAVRKAVIEAGRDDLLSGLQPLPGLAVRGRQGLIDVWVSGA</sequence>
<accession>A0A7X3LUV5</accession>
<keyword evidence="1" id="KW-1133">Transmembrane helix</keyword>
<dbReference type="EMBL" id="WUMV01000003">
    <property type="protein sequence ID" value="MXN65529.1"/>
    <property type="molecule type" value="Genomic_DNA"/>
</dbReference>
<evidence type="ECO:0000256" key="1">
    <source>
        <dbReference type="SAM" id="Phobius"/>
    </source>
</evidence>
<dbReference type="InterPro" id="IPR050697">
    <property type="entry name" value="Adenylyl/Guanylyl_Cyclase_3/4"/>
</dbReference>
<feature type="transmembrane region" description="Helical" evidence="1">
    <location>
        <begin position="368"/>
        <end position="390"/>
    </location>
</feature>
<evidence type="ECO:0000313" key="4">
    <source>
        <dbReference type="Proteomes" id="UP000433101"/>
    </source>
</evidence>
<dbReference type="GO" id="GO:0035556">
    <property type="term" value="P:intracellular signal transduction"/>
    <property type="evidence" value="ECO:0007669"/>
    <property type="project" value="InterPro"/>
</dbReference>
<organism evidence="3 4">
    <name type="scientific">Stappia sediminis</name>
    <dbReference type="NCBI Taxonomy" id="2692190"/>
    <lineage>
        <taxon>Bacteria</taxon>
        <taxon>Pseudomonadati</taxon>
        <taxon>Pseudomonadota</taxon>
        <taxon>Alphaproteobacteria</taxon>
        <taxon>Hyphomicrobiales</taxon>
        <taxon>Stappiaceae</taxon>
        <taxon>Stappia</taxon>
    </lineage>
</organism>
<comment type="caution">
    <text evidence="3">The sequence shown here is derived from an EMBL/GenBank/DDBJ whole genome shotgun (WGS) entry which is preliminary data.</text>
</comment>
<dbReference type="PROSITE" id="PS50125">
    <property type="entry name" value="GUANYLATE_CYCLASE_2"/>
    <property type="match status" value="1"/>
</dbReference>
<dbReference type="Gene3D" id="3.30.70.1230">
    <property type="entry name" value="Nucleotide cyclase"/>
    <property type="match status" value="1"/>
</dbReference>
<evidence type="ECO:0000313" key="3">
    <source>
        <dbReference type="EMBL" id="MXN65529.1"/>
    </source>
</evidence>
<dbReference type="CDD" id="cd07302">
    <property type="entry name" value="CHD"/>
    <property type="match status" value="1"/>
</dbReference>
<feature type="domain" description="Guanylate cyclase" evidence="2">
    <location>
        <begin position="463"/>
        <end position="595"/>
    </location>
</feature>
<dbReference type="GO" id="GO:0004016">
    <property type="term" value="F:adenylate cyclase activity"/>
    <property type="evidence" value="ECO:0007669"/>
    <property type="project" value="UniProtKB-ARBA"/>
</dbReference>
<dbReference type="InterPro" id="IPR029787">
    <property type="entry name" value="Nucleotide_cyclase"/>
</dbReference>
<evidence type="ECO:0000259" key="2">
    <source>
        <dbReference type="PROSITE" id="PS50125"/>
    </source>
</evidence>
<dbReference type="AlphaFoldDB" id="A0A7X3LUV5"/>
<feature type="transmembrane region" description="Helical" evidence="1">
    <location>
        <begin position="402"/>
        <end position="420"/>
    </location>
</feature>
<protein>
    <submittedName>
        <fullName evidence="3">CHASE2 domain-containing protein</fullName>
    </submittedName>
</protein>